<dbReference type="AlphaFoldDB" id="A0AA39YSM9"/>
<feature type="compositionally biased region" description="Polar residues" evidence="1">
    <location>
        <begin position="127"/>
        <end position="136"/>
    </location>
</feature>
<comment type="caution">
    <text evidence="2">The sequence shown here is derived from an EMBL/GenBank/DDBJ whole genome shotgun (WGS) entry which is preliminary data.</text>
</comment>
<dbReference type="Proteomes" id="UP001174936">
    <property type="component" value="Unassembled WGS sequence"/>
</dbReference>
<protein>
    <submittedName>
        <fullName evidence="2">Uncharacterized protein</fullName>
    </submittedName>
</protein>
<evidence type="ECO:0000256" key="1">
    <source>
        <dbReference type="SAM" id="MobiDB-lite"/>
    </source>
</evidence>
<proteinExistence type="predicted"/>
<dbReference type="EMBL" id="JAULSV010000001">
    <property type="protein sequence ID" value="KAK0657415.1"/>
    <property type="molecule type" value="Genomic_DNA"/>
</dbReference>
<organism evidence="2 3">
    <name type="scientific">Cercophora newfieldiana</name>
    <dbReference type="NCBI Taxonomy" id="92897"/>
    <lineage>
        <taxon>Eukaryota</taxon>
        <taxon>Fungi</taxon>
        <taxon>Dikarya</taxon>
        <taxon>Ascomycota</taxon>
        <taxon>Pezizomycotina</taxon>
        <taxon>Sordariomycetes</taxon>
        <taxon>Sordariomycetidae</taxon>
        <taxon>Sordariales</taxon>
        <taxon>Lasiosphaeriaceae</taxon>
        <taxon>Cercophora</taxon>
    </lineage>
</organism>
<reference evidence="2" key="1">
    <citation type="submission" date="2023-06" db="EMBL/GenBank/DDBJ databases">
        <title>Genome-scale phylogeny and comparative genomics of the fungal order Sordariales.</title>
        <authorList>
            <consortium name="Lawrence Berkeley National Laboratory"/>
            <person name="Hensen N."/>
            <person name="Bonometti L."/>
            <person name="Westerberg I."/>
            <person name="Brannstrom I.O."/>
            <person name="Guillou S."/>
            <person name="Cros-Aarteil S."/>
            <person name="Calhoun S."/>
            <person name="Haridas S."/>
            <person name="Kuo A."/>
            <person name="Mondo S."/>
            <person name="Pangilinan J."/>
            <person name="Riley R."/>
            <person name="Labutti K."/>
            <person name="Andreopoulos B."/>
            <person name="Lipzen A."/>
            <person name="Chen C."/>
            <person name="Yanf M."/>
            <person name="Daum C."/>
            <person name="Ng V."/>
            <person name="Clum A."/>
            <person name="Steindorff A."/>
            <person name="Ohm R."/>
            <person name="Martin F."/>
            <person name="Silar P."/>
            <person name="Natvig D."/>
            <person name="Lalanne C."/>
            <person name="Gautier V."/>
            <person name="Ament-Velasquez S.L."/>
            <person name="Kruys A."/>
            <person name="Hutchinson M.I."/>
            <person name="Powell A.J."/>
            <person name="Barry K."/>
            <person name="Miller A.N."/>
            <person name="Grigoriev I.V."/>
            <person name="Debuchy R."/>
            <person name="Gladieux P."/>
            <person name="Thoren M.H."/>
            <person name="Johannesson H."/>
        </authorList>
    </citation>
    <scope>NUCLEOTIDE SEQUENCE</scope>
    <source>
        <strain evidence="2">SMH2532-1</strain>
    </source>
</reference>
<accession>A0AA39YSM9</accession>
<sequence>MALAAASVPLNLFILRLNGPAIGLGRVEIAVFVVRSREIDGLVIGTPMIEKYQLDRKIPNVKHHRYGTGLPSSVGSEFTVSTNNVIPPFFDMWKKAMGGLDGESYAGGASQRTEPMSPMMCPIKATAASTSARNNPSSMSQSSSEEFTWGSDTSERSVFSGEPVLCLRTQVGGCLQ</sequence>
<evidence type="ECO:0000313" key="2">
    <source>
        <dbReference type="EMBL" id="KAK0657415.1"/>
    </source>
</evidence>
<feature type="region of interest" description="Disordered" evidence="1">
    <location>
        <begin position="127"/>
        <end position="155"/>
    </location>
</feature>
<gene>
    <name evidence="2" type="ORF">B0T16DRAFT_401660</name>
</gene>
<evidence type="ECO:0000313" key="3">
    <source>
        <dbReference type="Proteomes" id="UP001174936"/>
    </source>
</evidence>
<name>A0AA39YSM9_9PEZI</name>
<keyword evidence="3" id="KW-1185">Reference proteome</keyword>